<accession>A0A0A8UZL1</accession>
<evidence type="ECO:0000313" key="2">
    <source>
        <dbReference type="EMBL" id="CEK12194.1"/>
    </source>
</evidence>
<evidence type="ECO:0000259" key="1">
    <source>
        <dbReference type="PROSITE" id="PS51704"/>
    </source>
</evidence>
<dbReference type="STRING" id="449.LHA_3211"/>
<proteinExistence type="predicted"/>
<dbReference type="EMBL" id="LN681225">
    <property type="protein sequence ID" value="CEK12194.1"/>
    <property type="molecule type" value="Genomic_DNA"/>
</dbReference>
<dbReference type="Gene3D" id="3.20.20.190">
    <property type="entry name" value="Phosphatidylinositol (PI) phosphodiesterase"/>
    <property type="match status" value="1"/>
</dbReference>
<dbReference type="SUPFAM" id="SSF51695">
    <property type="entry name" value="PLC-like phosphodiesterases"/>
    <property type="match status" value="1"/>
</dbReference>
<dbReference type="HOGENOM" id="CLU_1060885_0_0_6"/>
<dbReference type="Pfam" id="PF03009">
    <property type="entry name" value="GDPD"/>
    <property type="match status" value="1"/>
</dbReference>
<dbReference type="PROSITE" id="PS51704">
    <property type="entry name" value="GP_PDE"/>
    <property type="match status" value="1"/>
</dbReference>
<reference evidence="3" key="1">
    <citation type="submission" date="2014-09" db="EMBL/GenBank/DDBJ databases">
        <authorList>
            <person name="Gomez-Valero L."/>
        </authorList>
    </citation>
    <scope>NUCLEOTIDE SEQUENCE [LARGE SCALE GENOMIC DNA]</scope>
    <source>
        <strain evidence="3">ATCC35250</strain>
    </source>
</reference>
<dbReference type="PATRIC" id="fig|449.7.peg.1735"/>
<name>A0A0A8UZL1_LEGHA</name>
<dbReference type="Proteomes" id="UP000032803">
    <property type="component" value="Chromosome I"/>
</dbReference>
<dbReference type="GO" id="GO:0006629">
    <property type="term" value="P:lipid metabolic process"/>
    <property type="evidence" value="ECO:0007669"/>
    <property type="project" value="InterPro"/>
</dbReference>
<protein>
    <submittedName>
        <fullName evidence="2">Glycerophosphoryl diester phosphodiesterase family protein</fullName>
    </submittedName>
</protein>
<dbReference type="OrthoDB" id="9795622at2"/>
<dbReference type="PANTHER" id="PTHR46211:SF1">
    <property type="entry name" value="GLYCEROPHOSPHODIESTER PHOSPHODIESTERASE, CYTOPLASMIC"/>
    <property type="match status" value="1"/>
</dbReference>
<dbReference type="PANTHER" id="PTHR46211">
    <property type="entry name" value="GLYCEROPHOSPHORYL DIESTER PHOSPHODIESTERASE"/>
    <property type="match status" value="1"/>
</dbReference>
<evidence type="ECO:0000313" key="3">
    <source>
        <dbReference type="Proteomes" id="UP000032803"/>
    </source>
</evidence>
<gene>
    <name evidence="2" type="ORF">LHA_3211</name>
</gene>
<keyword evidence="3" id="KW-1185">Reference proteome</keyword>
<organism evidence="2 3">
    <name type="scientific">Legionella hackeliae</name>
    <dbReference type="NCBI Taxonomy" id="449"/>
    <lineage>
        <taxon>Bacteria</taxon>
        <taxon>Pseudomonadati</taxon>
        <taxon>Pseudomonadota</taxon>
        <taxon>Gammaproteobacteria</taxon>
        <taxon>Legionellales</taxon>
        <taxon>Legionellaceae</taxon>
        <taxon>Legionella</taxon>
    </lineage>
</organism>
<dbReference type="InterPro" id="IPR017946">
    <property type="entry name" value="PLC-like_Pdiesterase_TIM-brl"/>
</dbReference>
<dbReference type="RefSeq" id="WP_045107256.1">
    <property type="nucleotide sequence ID" value="NZ_LN681225.1"/>
</dbReference>
<dbReference type="InterPro" id="IPR030395">
    <property type="entry name" value="GP_PDE_dom"/>
</dbReference>
<feature type="domain" description="GP-PDE" evidence="1">
    <location>
        <begin position="31"/>
        <end position="255"/>
    </location>
</feature>
<sequence>MKMLDFLQKCIDYYFAFIPRKQPVQSTFENARLIAHRGAHDRNKHIVENTDAAFTQALLYKCWGIEFDIHETADHRLVVNHDPTLKRLWGQDVAIAELTFQELRRQVPQIPSLEEVVKRYGKRMHLFIELKAPFAAEAQLAKVLQPLTPCENYHLLSLDEAIFASLSQFPKQSLLLVAEHNNVKQFCELSLKNEYGGVLGHYLLMTKNILKQLQEGENQAVGVGMVDSKFSLYRELNRGVPWLFSNDVAKLSRCLKALKEPRK</sequence>
<dbReference type="AlphaFoldDB" id="A0A0A8UZL1"/>
<dbReference type="GO" id="GO:0008081">
    <property type="term" value="F:phosphoric diester hydrolase activity"/>
    <property type="evidence" value="ECO:0007669"/>
    <property type="project" value="InterPro"/>
</dbReference>
<dbReference type="KEGG" id="lha:LHA_3211"/>